<evidence type="ECO:0000313" key="2">
    <source>
        <dbReference type="EMBL" id="SUI74931.1"/>
    </source>
</evidence>
<name>A0A380A7J5_9GAMM</name>
<evidence type="ECO:0000259" key="1">
    <source>
        <dbReference type="Pfam" id="PF13276"/>
    </source>
</evidence>
<sequence>MIREVKKANLGFRMSELCRVFELSCSSLYYKPIPQSAEKQARIQLVEQAFSDSNSTYGKRRIQADLVDLDCKVGVYAIASIMKSMGLIAIRPKKSITILTQVMSKFTHLICSSGSLTLRRIILIGWVILPT</sequence>
<dbReference type="Pfam" id="PF13276">
    <property type="entry name" value="HTH_21"/>
    <property type="match status" value="1"/>
</dbReference>
<protein>
    <recommendedName>
        <fullName evidence="1">HTH-like domain-containing protein</fullName>
    </recommendedName>
</protein>
<gene>
    <name evidence="2" type="ORF">NCTC10736_01666</name>
</gene>
<dbReference type="AlphaFoldDB" id="A0A380A7J5"/>
<dbReference type="InterPro" id="IPR025948">
    <property type="entry name" value="HTH-like_dom"/>
</dbReference>
<organism evidence="2 3">
    <name type="scientific">Shewanella morhuae</name>
    <dbReference type="NCBI Taxonomy" id="365591"/>
    <lineage>
        <taxon>Bacteria</taxon>
        <taxon>Pseudomonadati</taxon>
        <taxon>Pseudomonadota</taxon>
        <taxon>Gammaproteobacteria</taxon>
        <taxon>Alteromonadales</taxon>
        <taxon>Shewanellaceae</taxon>
        <taxon>Shewanella</taxon>
    </lineage>
</organism>
<evidence type="ECO:0000313" key="3">
    <source>
        <dbReference type="Proteomes" id="UP000255061"/>
    </source>
</evidence>
<accession>A0A380A7J5</accession>
<feature type="domain" description="HTH-like" evidence="1">
    <location>
        <begin position="39"/>
        <end position="94"/>
    </location>
</feature>
<reference evidence="2 3" key="1">
    <citation type="submission" date="2018-06" db="EMBL/GenBank/DDBJ databases">
        <authorList>
            <consortium name="Pathogen Informatics"/>
            <person name="Doyle S."/>
        </authorList>
    </citation>
    <scope>NUCLEOTIDE SEQUENCE [LARGE SCALE GENOMIC DNA]</scope>
    <source>
        <strain evidence="2 3">NCTC10736</strain>
    </source>
</reference>
<dbReference type="Proteomes" id="UP000255061">
    <property type="component" value="Unassembled WGS sequence"/>
</dbReference>
<dbReference type="EMBL" id="UGYV01000001">
    <property type="protein sequence ID" value="SUI74931.1"/>
    <property type="molecule type" value="Genomic_DNA"/>
</dbReference>
<proteinExistence type="predicted"/>